<keyword evidence="6" id="KW-1185">Reference proteome</keyword>
<evidence type="ECO:0000256" key="2">
    <source>
        <dbReference type="SAM" id="Phobius"/>
    </source>
</evidence>
<dbReference type="AlphaFoldDB" id="A0A9P1CPY5"/>
<keyword evidence="2" id="KW-0472">Membrane</keyword>
<evidence type="ECO:0000256" key="1">
    <source>
        <dbReference type="SAM" id="MobiDB-lite"/>
    </source>
</evidence>
<evidence type="ECO:0000313" key="5">
    <source>
        <dbReference type="EMBL" id="CAL4783506.1"/>
    </source>
</evidence>
<feature type="transmembrane region" description="Helical" evidence="2">
    <location>
        <begin position="412"/>
        <end position="431"/>
    </location>
</feature>
<comment type="caution">
    <text evidence="3">The sequence shown here is derived from an EMBL/GenBank/DDBJ whole genome shotgun (WGS) entry which is preliminary data.</text>
</comment>
<evidence type="ECO:0000313" key="6">
    <source>
        <dbReference type="Proteomes" id="UP001152797"/>
    </source>
</evidence>
<sequence length="893" mass="91137">MSQMSKMSCAVAVAAFGLVLLNGVNFVAPNVPKSLMPQTFSQSETAPMPSAETSVPAYGTAGMALMATAAVGLLAAGAQRMKVARKATHGIKFSYSIQKDAYADLEFMNDVGYLPDGTPMNRAGNAINHPETIGPDPHTPGSPLPRAIFVNSVGYLPDGTPLNAAGNALNHPETMQPDSHAPGSPLPRSYYAAEVGYLVDGTDLVTAGNLSVQGVPAAAPAAAPAAVQQPVAAAFVGASAGMGSAGADKRVPAGFAYAVQKDAYADLTYGNDVGYLPDGTPMNTAGNCINHPETIGPDPHSPGSPLPRAIFVNDVGYLPDGTPMNRAGNAINHPETIGPDPHTPGSELPPSVYAADIGYLVDGTSKMSCAVAVAAFGLVLLNGVNFVAPNVPKTFSQSETAPMPSAETSVPAYGTAGMALMATAAVGLLAAGAQRMKVARKATHGIKFSYSIQKDAYADLEFMNDVGYLPDGTPMNRAGNAINHPETIGPDPHTPGSPLPRAEFVNSIGYLPDGTPMNAAGNALNHPETMQPDMHNPGSPLPASFYAAEVGYLVDGTPMATAGNLSVQAPPVASTPASMPAAPPTPPPSAPTSVAAGFTSTATEAVHGIKFSYSMQKDAYADYEFINDVGYLPDGTPMNRAGNAINHPETIGPDPHTPGSPLPRAIFVNSVGYLPDGTPLNAAGNALNHPETMQPDSHAPGSPLPRSYYAAEVGYLVDGTDLVTAGNLSVQGVPAAAPAAAPAAVQQPVAAAFVGASAGMGRAGADKRVPAGFAYAVQKDAYADLTYGNDVGYLPDGTPMNTAGNCINHPETIGPDPHSPGSPLPRAIFVNDVGYLPDGTPMNRAGNAINHPETIGPDPHTPGSELPPSVYAADIGYLVDGTPLDAAGNNAVH</sequence>
<proteinExistence type="predicted"/>
<dbReference type="OrthoDB" id="676979at2759"/>
<organism evidence="3">
    <name type="scientific">Cladocopium goreaui</name>
    <dbReference type="NCBI Taxonomy" id="2562237"/>
    <lineage>
        <taxon>Eukaryota</taxon>
        <taxon>Sar</taxon>
        <taxon>Alveolata</taxon>
        <taxon>Dinophyceae</taxon>
        <taxon>Suessiales</taxon>
        <taxon>Symbiodiniaceae</taxon>
        <taxon>Cladocopium</taxon>
    </lineage>
</organism>
<accession>A0A9P1CPY5</accession>
<feature type="region of interest" description="Disordered" evidence="1">
    <location>
        <begin position="164"/>
        <end position="186"/>
    </location>
</feature>
<dbReference type="EMBL" id="CAMXCT020002173">
    <property type="protein sequence ID" value="CAL1149569.1"/>
    <property type="molecule type" value="Genomic_DNA"/>
</dbReference>
<feature type="compositionally biased region" description="Pro residues" evidence="1">
    <location>
        <begin position="581"/>
        <end position="590"/>
    </location>
</feature>
<feature type="region of interest" description="Disordered" evidence="1">
    <location>
        <begin position="683"/>
        <end position="704"/>
    </location>
</feature>
<reference evidence="3" key="1">
    <citation type="submission" date="2022-10" db="EMBL/GenBank/DDBJ databases">
        <authorList>
            <person name="Chen Y."/>
            <person name="Dougan E. K."/>
            <person name="Chan C."/>
            <person name="Rhodes N."/>
            <person name="Thang M."/>
        </authorList>
    </citation>
    <scope>NUCLEOTIDE SEQUENCE</scope>
</reference>
<feature type="transmembrane region" description="Helical" evidence="2">
    <location>
        <begin position="57"/>
        <end position="76"/>
    </location>
</feature>
<feature type="region of interest" description="Disordered" evidence="1">
    <location>
        <begin position="846"/>
        <end position="868"/>
    </location>
</feature>
<feature type="region of interest" description="Disordered" evidence="1">
    <location>
        <begin position="571"/>
        <end position="593"/>
    </location>
</feature>
<evidence type="ECO:0000313" key="3">
    <source>
        <dbReference type="EMBL" id="CAI3996194.1"/>
    </source>
</evidence>
<name>A0A9P1CPY5_9DINO</name>
<evidence type="ECO:0000313" key="4">
    <source>
        <dbReference type="EMBL" id="CAL1149569.1"/>
    </source>
</evidence>
<feature type="transmembrane region" description="Helical" evidence="2">
    <location>
        <begin position="369"/>
        <end position="388"/>
    </location>
</feature>
<dbReference type="EMBL" id="CAMXCT010002173">
    <property type="protein sequence ID" value="CAI3996194.1"/>
    <property type="molecule type" value="Genomic_DNA"/>
</dbReference>
<keyword evidence="2" id="KW-0812">Transmembrane</keyword>
<dbReference type="Proteomes" id="UP001152797">
    <property type="component" value="Unassembled WGS sequence"/>
</dbReference>
<feature type="compositionally biased region" description="Low complexity" evidence="1">
    <location>
        <begin position="571"/>
        <end position="580"/>
    </location>
</feature>
<protein>
    <submittedName>
        <fullName evidence="5">Ribulose bisphosphate carboxylase, chloroplastic (RuBisCO)</fullName>
    </submittedName>
</protein>
<dbReference type="EMBL" id="CAMXCT030002173">
    <property type="protein sequence ID" value="CAL4783506.1"/>
    <property type="molecule type" value="Genomic_DNA"/>
</dbReference>
<keyword evidence="2" id="KW-1133">Transmembrane helix</keyword>
<gene>
    <name evidence="3" type="ORF">C1SCF055_LOCUS22690</name>
</gene>
<reference evidence="4" key="2">
    <citation type="submission" date="2024-04" db="EMBL/GenBank/DDBJ databases">
        <authorList>
            <person name="Chen Y."/>
            <person name="Shah S."/>
            <person name="Dougan E. K."/>
            <person name="Thang M."/>
            <person name="Chan C."/>
        </authorList>
    </citation>
    <scope>NUCLEOTIDE SEQUENCE [LARGE SCALE GENOMIC DNA]</scope>
</reference>